<evidence type="ECO:0000313" key="2">
    <source>
        <dbReference type="EMBL" id="MBR0575231.1"/>
    </source>
</evidence>
<dbReference type="GO" id="GO:0006799">
    <property type="term" value="P:polyphosphate biosynthetic process"/>
    <property type="evidence" value="ECO:0007669"/>
    <property type="project" value="UniProtKB-ARBA"/>
</dbReference>
<gene>
    <name evidence="2" type="ORF">KCG48_02645</name>
</gene>
<sequence length="228" mass="26901">MMENTSYRNELKYPISRTTREVLSRRLGQILVRDPHVQGQSYRIKRLYFDTLDDEALADNLLGTNCREKYRIRMYNDDDRFIRLEKKVKRMNKGFKRSAPLCREEVVKILARDYGFLRDKEDPLLQRFYADLTLKLLRPKIIIVYDREPFLYAPGNVRVTLDFGIRSSREVWRFFEEDLGYLSGESPGSLLEVKYDDFLPDLIRDLVQGGEAMQTAHSKYARGRLALG</sequence>
<dbReference type="AlphaFoldDB" id="A0A941HP86"/>
<evidence type="ECO:0000313" key="3">
    <source>
        <dbReference type="Proteomes" id="UP000675379"/>
    </source>
</evidence>
<dbReference type="CDD" id="cd07750">
    <property type="entry name" value="PolyPPase_VTC_like"/>
    <property type="match status" value="1"/>
</dbReference>
<accession>A0A941HP86</accession>
<dbReference type="InterPro" id="IPR042267">
    <property type="entry name" value="VTC_sf"/>
</dbReference>
<dbReference type="RefSeq" id="WP_211799745.1">
    <property type="nucleotide sequence ID" value="NZ_JAGSCS010000002.1"/>
</dbReference>
<proteinExistence type="predicted"/>
<dbReference type="Pfam" id="PF09359">
    <property type="entry name" value="VTC"/>
    <property type="match status" value="1"/>
</dbReference>
<dbReference type="Gene3D" id="3.20.100.30">
    <property type="entry name" value="VTC, catalytic tunnel domain"/>
    <property type="match status" value="1"/>
</dbReference>
<comment type="caution">
    <text evidence="2">The sequence shown here is derived from an EMBL/GenBank/DDBJ whole genome shotgun (WGS) entry which is preliminary data.</text>
</comment>
<keyword evidence="3" id="KW-1185">Reference proteome</keyword>
<dbReference type="InterPro" id="IPR018966">
    <property type="entry name" value="VTC_domain"/>
</dbReference>
<name>A0A941HP86_9CLOT</name>
<feature type="domain" description="VTC" evidence="1">
    <location>
        <begin position="8"/>
        <end position="225"/>
    </location>
</feature>
<reference evidence="2" key="1">
    <citation type="submission" date="2021-04" db="EMBL/GenBank/DDBJ databases">
        <title>Proteiniclasticum sedimins sp. nov., an obligate anaerobic bacterium isolated from anaerobic sludge.</title>
        <authorList>
            <person name="Liu J."/>
        </authorList>
    </citation>
    <scope>NUCLEOTIDE SEQUENCE</scope>
    <source>
        <strain evidence="2">BAD-10</strain>
    </source>
</reference>
<dbReference type="Proteomes" id="UP000675379">
    <property type="component" value="Unassembled WGS sequence"/>
</dbReference>
<dbReference type="EMBL" id="JAGSCS010000002">
    <property type="protein sequence ID" value="MBR0575231.1"/>
    <property type="molecule type" value="Genomic_DNA"/>
</dbReference>
<evidence type="ECO:0000259" key="1">
    <source>
        <dbReference type="Pfam" id="PF09359"/>
    </source>
</evidence>
<organism evidence="2 3">
    <name type="scientific">Proteiniclasticum sediminis</name>
    <dbReference type="NCBI Taxonomy" id="2804028"/>
    <lineage>
        <taxon>Bacteria</taxon>
        <taxon>Bacillati</taxon>
        <taxon>Bacillota</taxon>
        <taxon>Clostridia</taxon>
        <taxon>Eubacteriales</taxon>
        <taxon>Clostridiaceae</taxon>
        <taxon>Proteiniclasticum</taxon>
    </lineage>
</organism>
<protein>
    <submittedName>
        <fullName evidence="2">Polyphosphate polymerase domain-containing protein</fullName>
    </submittedName>
</protein>